<evidence type="ECO:0000313" key="2">
    <source>
        <dbReference type="Proteomes" id="UP001500432"/>
    </source>
</evidence>
<dbReference type="InterPro" id="IPR011697">
    <property type="entry name" value="Peptidase_C26"/>
</dbReference>
<reference evidence="1 2" key="1">
    <citation type="journal article" date="2019" name="Int. J. Syst. Evol. Microbiol.">
        <title>The Global Catalogue of Microorganisms (GCM) 10K type strain sequencing project: providing services to taxonomists for standard genome sequencing and annotation.</title>
        <authorList>
            <consortium name="The Broad Institute Genomics Platform"/>
            <consortium name="The Broad Institute Genome Sequencing Center for Infectious Disease"/>
            <person name="Wu L."/>
            <person name="Ma J."/>
        </authorList>
    </citation>
    <scope>NUCLEOTIDE SEQUENCE [LARGE SCALE GENOMIC DNA]</scope>
    <source>
        <strain evidence="1 2">JCM 16034</strain>
    </source>
</reference>
<dbReference type="InterPro" id="IPR029062">
    <property type="entry name" value="Class_I_gatase-like"/>
</dbReference>
<dbReference type="Proteomes" id="UP001500432">
    <property type="component" value="Unassembled WGS sequence"/>
</dbReference>
<dbReference type="RefSeq" id="WP_344300551.1">
    <property type="nucleotide sequence ID" value="NZ_BAAAQW010000009.1"/>
</dbReference>
<dbReference type="Pfam" id="PF07722">
    <property type="entry name" value="Peptidase_C26"/>
    <property type="match status" value="1"/>
</dbReference>
<dbReference type="PANTHER" id="PTHR43235">
    <property type="entry name" value="GLUTAMINE AMIDOTRANSFERASE PB2B2.05-RELATED"/>
    <property type="match status" value="1"/>
</dbReference>
<proteinExistence type="predicted"/>
<sequence>MTATRAPRIAVTWAASAPSHEAWFHAELAALTHSAETGLAAVGADAVVLDAAAGPLPPAEEFDGVLVMGGGDVDPALYGGDAGHPAIADVDRSADDAEAALVRDALSAGRPVLGICRGLQLINVVLGGTLEEDLGSRGMHRNHADPSGPMVLHNAAIEPGTRLFEMLGPAARVVSGHHQGVGRLGEGLRISAMAPDGVVEAVESADPGVWLLAVQWHPEDPQTAAADGANAPGQLGAILGAFVDACRAASRGRPLVEGSRPAR</sequence>
<dbReference type="SUPFAM" id="SSF52317">
    <property type="entry name" value="Class I glutamine amidotransferase-like"/>
    <property type="match status" value="1"/>
</dbReference>
<accession>A0ABN3BZS1</accession>
<comment type="caution">
    <text evidence="1">The sequence shown here is derived from an EMBL/GenBank/DDBJ whole genome shotgun (WGS) entry which is preliminary data.</text>
</comment>
<evidence type="ECO:0000313" key="1">
    <source>
        <dbReference type="EMBL" id="GAA2202207.1"/>
    </source>
</evidence>
<dbReference type="Gene3D" id="3.40.50.880">
    <property type="match status" value="1"/>
</dbReference>
<dbReference type="PANTHER" id="PTHR43235:SF1">
    <property type="entry name" value="GLUTAMINE AMIDOTRANSFERASE PB2B2.05-RELATED"/>
    <property type="match status" value="1"/>
</dbReference>
<dbReference type="PROSITE" id="PS51273">
    <property type="entry name" value="GATASE_TYPE_1"/>
    <property type="match status" value="1"/>
</dbReference>
<dbReference type="InterPro" id="IPR044668">
    <property type="entry name" value="PuuD-like"/>
</dbReference>
<keyword evidence="2" id="KW-1185">Reference proteome</keyword>
<protein>
    <recommendedName>
        <fullName evidence="3">Glutamine amidotransferase</fullName>
    </recommendedName>
</protein>
<gene>
    <name evidence="1" type="ORF">GCM10009849_29700</name>
</gene>
<organism evidence="1 2">
    <name type="scientific">Sinomonas flava</name>
    <dbReference type="NCBI Taxonomy" id="496857"/>
    <lineage>
        <taxon>Bacteria</taxon>
        <taxon>Bacillati</taxon>
        <taxon>Actinomycetota</taxon>
        <taxon>Actinomycetes</taxon>
        <taxon>Micrococcales</taxon>
        <taxon>Micrococcaceae</taxon>
        <taxon>Sinomonas</taxon>
    </lineage>
</organism>
<dbReference type="EMBL" id="BAAAQW010000009">
    <property type="protein sequence ID" value="GAA2202207.1"/>
    <property type="molecule type" value="Genomic_DNA"/>
</dbReference>
<evidence type="ECO:0008006" key="3">
    <source>
        <dbReference type="Google" id="ProtNLM"/>
    </source>
</evidence>
<name>A0ABN3BZS1_9MICC</name>